<dbReference type="AlphaFoldDB" id="A0A1H1N8K1"/>
<sequence>MRLILVLSFSLLLSSSLTSQENVLVFCETDGFVHDSIDAGTQALQQLGREDGFSTTVSRDSRFLVENELNQFDLIIFFQTTGDVLNSEEQMEFQNYMDNGGNFFGIHSAADTEYNWSWYGDLVGAYFDGHPEIQQAEIVVKMPDHITVGHLPRKWERTDEWYNYKDINKGLNVLLTLNEDSYNGGKNGDFHPIAWYQNYMAGGKSVYTGLGHTIESYSEPDFLEHLSRCIKFAMAD</sequence>
<feature type="chain" id="PRO_5009255331" description="ThuA-like domain-containing protein" evidence="1">
    <location>
        <begin position="20"/>
        <end position="236"/>
    </location>
</feature>
<proteinExistence type="predicted"/>
<name>A0A1H1N8K1_9FLAO</name>
<dbReference type="PANTHER" id="PTHR40469">
    <property type="entry name" value="SECRETED GLYCOSYL HYDROLASE"/>
    <property type="match status" value="1"/>
</dbReference>
<dbReference type="InterPro" id="IPR029010">
    <property type="entry name" value="ThuA-like"/>
</dbReference>
<evidence type="ECO:0000313" key="4">
    <source>
        <dbReference type="Proteomes" id="UP000198858"/>
    </source>
</evidence>
<dbReference type="InterPro" id="IPR029062">
    <property type="entry name" value="Class_I_gatase-like"/>
</dbReference>
<keyword evidence="1" id="KW-0732">Signal</keyword>
<dbReference type="EMBL" id="LT629745">
    <property type="protein sequence ID" value="SDR94529.1"/>
    <property type="molecule type" value="Genomic_DNA"/>
</dbReference>
<dbReference type="PANTHER" id="PTHR40469:SF2">
    <property type="entry name" value="GALACTOSE-BINDING DOMAIN-LIKE SUPERFAMILY PROTEIN"/>
    <property type="match status" value="1"/>
</dbReference>
<dbReference type="Proteomes" id="UP000198858">
    <property type="component" value="Chromosome I"/>
</dbReference>
<reference evidence="3 4" key="1">
    <citation type="submission" date="2016-10" db="EMBL/GenBank/DDBJ databases">
        <authorList>
            <person name="Varghese N."/>
            <person name="Submissions S."/>
        </authorList>
    </citation>
    <scope>NUCLEOTIDE SEQUENCE [LARGE SCALE GENOMIC DNA]</scope>
    <source>
        <strain evidence="3 4">Mar_2010_102</strain>
    </source>
</reference>
<dbReference type="SUPFAM" id="SSF52317">
    <property type="entry name" value="Class I glutamine amidotransferase-like"/>
    <property type="match status" value="1"/>
</dbReference>
<organism evidence="3 4">
    <name type="scientific">Christiangramia echinicola</name>
    <dbReference type="NCBI Taxonomy" id="279359"/>
    <lineage>
        <taxon>Bacteria</taxon>
        <taxon>Pseudomonadati</taxon>
        <taxon>Bacteroidota</taxon>
        <taxon>Flavobacteriia</taxon>
        <taxon>Flavobacteriales</taxon>
        <taxon>Flavobacteriaceae</taxon>
        <taxon>Christiangramia</taxon>
    </lineage>
</organism>
<dbReference type="STRING" id="1250231.SAMN04488552_1598"/>
<dbReference type="Gene3D" id="3.40.50.880">
    <property type="match status" value="1"/>
</dbReference>
<evidence type="ECO:0000259" key="2">
    <source>
        <dbReference type="Pfam" id="PF06283"/>
    </source>
</evidence>
<keyword evidence="4" id="KW-1185">Reference proteome</keyword>
<feature type="signal peptide" evidence="1">
    <location>
        <begin position="1"/>
        <end position="19"/>
    </location>
</feature>
<evidence type="ECO:0000313" key="3">
    <source>
        <dbReference type="EMBL" id="SDR94529.1"/>
    </source>
</evidence>
<dbReference type="Pfam" id="PF06283">
    <property type="entry name" value="ThuA"/>
    <property type="match status" value="1"/>
</dbReference>
<accession>A0A1H1N8K1</accession>
<dbReference type="RefSeq" id="WP_089661959.1">
    <property type="nucleotide sequence ID" value="NZ_LT629745.1"/>
</dbReference>
<feature type="domain" description="ThuA-like" evidence="2">
    <location>
        <begin position="22"/>
        <end position="233"/>
    </location>
</feature>
<gene>
    <name evidence="3" type="ORF">SAMN04488552_1598</name>
</gene>
<protein>
    <recommendedName>
        <fullName evidence="2">ThuA-like domain-containing protein</fullName>
    </recommendedName>
</protein>
<evidence type="ECO:0000256" key="1">
    <source>
        <dbReference type="SAM" id="SignalP"/>
    </source>
</evidence>